<organism evidence="1 2">
    <name type="scientific">Parageobacillus thermoglucosidasius</name>
    <name type="common">Geobacillus thermoglucosidasius</name>
    <dbReference type="NCBI Taxonomy" id="1426"/>
    <lineage>
        <taxon>Bacteria</taxon>
        <taxon>Bacillati</taxon>
        <taxon>Bacillota</taxon>
        <taxon>Bacilli</taxon>
        <taxon>Bacillales</taxon>
        <taxon>Anoxybacillaceae</taxon>
        <taxon>Parageobacillus</taxon>
    </lineage>
</organism>
<name>A0A1B7KUE3_PARTM</name>
<dbReference type="RefSeq" id="WP_064550790.1">
    <property type="nucleotide sequence ID" value="NZ_LXMA01000011.1"/>
</dbReference>
<accession>A0A1B7KUE3</accession>
<proteinExistence type="predicted"/>
<gene>
    <name evidence="1" type="ORF">A7K69_18635</name>
</gene>
<reference evidence="2" key="1">
    <citation type="submission" date="2016-05" db="EMBL/GenBank/DDBJ databases">
        <authorList>
            <person name="Wang W."/>
            <person name="Zhu L."/>
        </authorList>
    </citation>
    <scope>NUCLEOTIDE SEQUENCE [LARGE SCALE GENOMIC DNA]</scope>
    <source>
        <strain evidence="2">W-2</strain>
    </source>
</reference>
<dbReference type="EMBL" id="LXMA01000011">
    <property type="protein sequence ID" value="OAT73677.1"/>
    <property type="molecule type" value="Genomic_DNA"/>
</dbReference>
<protein>
    <submittedName>
        <fullName evidence="1">Uncharacterized protein</fullName>
    </submittedName>
</protein>
<comment type="caution">
    <text evidence="1">The sequence shown here is derived from an EMBL/GenBank/DDBJ whole genome shotgun (WGS) entry which is preliminary data.</text>
</comment>
<dbReference type="Proteomes" id="UP000078290">
    <property type="component" value="Unassembled WGS sequence"/>
</dbReference>
<evidence type="ECO:0000313" key="2">
    <source>
        <dbReference type="Proteomes" id="UP000078290"/>
    </source>
</evidence>
<sequence length="91" mass="10781">MSWIEGSIISGEYDREMNVFTIQKLKQFFIESVLEPRQLQHLSDYLKNHQNDEEGQILILYDQMPVKLSQEEIKQFIADLDEIQSLCKVFS</sequence>
<dbReference type="AlphaFoldDB" id="A0A1B7KUE3"/>
<evidence type="ECO:0000313" key="1">
    <source>
        <dbReference type="EMBL" id="OAT73677.1"/>
    </source>
</evidence>
<dbReference type="OrthoDB" id="2680434at2"/>